<organism evidence="4 5">
    <name type="scientific">Rubus argutus</name>
    <name type="common">Southern blackberry</name>
    <dbReference type="NCBI Taxonomy" id="59490"/>
    <lineage>
        <taxon>Eukaryota</taxon>
        <taxon>Viridiplantae</taxon>
        <taxon>Streptophyta</taxon>
        <taxon>Embryophyta</taxon>
        <taxon>Tracheophyta</taxon>
        <taxon>Spermatophyta</taxon>
        <taxon>Magnoliopsida</taxon>
        <taxon>eudicotyledons</taxon>
        <taxon>Gunneridae</taxon>
        <taxon>Pentapetalae</taxon>
        <taxon>rosids</taxon>
        <taxon>fabids</taxon>
        <taxon>Rosales</taxon>
        <taxon>Rosaceae</taxon>
        <taxon>Rosoideae</taxon>
        <taxon>Rosoideae incertae sedis</taxon>
        <taxon>Rubus</taxon>
    </lineage>
</organism>
<gene>
    <name evidence="4" type="ORF">M0R45_024463</name>
</gene>
<evidence type="ECO:0000256" key="2">
    <source>
        <dbReference type="ARBA" id="ARBA00022837"/>
    </source>
</evidence>
<name>A0AAW1WRS6_RUBAR</name>
<keyword evidence="5" id="KW-1185">Reference proteome</keyword>
<dbReference type="AlphaFoldDB" id="A0AAW1WRS6"/>
<protein>
    <recommendedName>
        <fullName evidence="3">C2 domain-containing protein</fullName>
    </recommendedName>
</protein>
<evidence type="ECO:0000259" key="3">
    <source>
        <dbReference type="PROSITE" id="PS50004"/>
    </source>
</evidence>
<dbReference type="Gene3D" id="2.60.40.150">
    <property type="entry name" value="C2 domain"/>
    <property type="match status" value="1"/>
</dbReference>
<evidence type="ECO:0000313" key="5">
    <source>
        <dbReference type="Proteomes" id="UP001457282"/>
    </source>
</evidence>
<dbReference type="PANTHER" id="PTHR46502:SF2">
    <property type="entry name" value="16 KDA PHLOEM PROTEIN 2"/>
    <property type="match status" value="1"/>
</dbReference>
<keyword evidence="2" id="KW-0106">Calcium</keyword>
<dbReference type="Pfam" id="PF00168">
    <property type="entry name" value="C2"/>
    <property type="match status" value="1"/>
</dbReference>
<dbReference type="Proteomes" id="UP001457282">
    <property type="component" value="Unassembled WGS sequence"/>
</dbReference>
<accession>A0AAW1WRS6</accession>
<dbReference type="InterPro" id="IPR035892">
    <property type="entry name" value="C2_domain_sf"/>
</dbReference>
<feature type="domain" description="C2" evidence="3">
    <location>
        <begin position="1"/>
        <end position="104"/>
    </location>
</feature>
<dbReference type="GO" id="GO:0046872">
    <property type="term" value="F:metal ion binding"/>
    <property type="evidence" value="ECO:0007669"/>
    <property type="project" value="UniProtKB-KW"/>
</dbReference>
<keyword evidence="1" id="KW-0479">Metal-binding</keyword>
<dbReference type="SMART" id="SM00239">
    <property type="entry name" value="C2"/>
    <property type="match status" value="1"/>
</dbReference>
<evidence type="ECO:0000313" key="4">
    <source>
        <dbReference type="EMBL" id="KAK9927271.1"/>
    </source>
</evidence>
<dbReference type="PANTHER" id="PTHR46502">
    <property type="entry name" value="C2 DOMAIN-CONTAINING"/>
    <property type="match status" value="1"/>
</dbReference>
<dbReference type="InterPro" id="IPR000008">
    <property type="entry name" value="C2_dom"/>
</dbReference>
<proteinExistence type="predicted"/>
<dbReference type="SUPFAM" id="SSF49562">
    <property type="entry name" value="C2 domain (Calcium/lipid-binding domain, CaLB)"/>
    <property type="match status" value="1"/>
</dbReference>
<evidence type="ECO:0000256" key="1">
    <source>
        <dbReference type="ARBA" id="ARBA00022723"/>
    </source>
</evidence>
<comment type="caution">
    <text evidence="4">The sequence shown here is derived from an EMBL/GenBank/DDBJ whole genome shotgun (WGS) entry which is preliminary data.</text>
</comment>
<dbReference type="EMBL" id="JBEDUW010000005">
    <property type="protein sequence ID" value="KAK9927271.1"/>
    <property type="molecule type" value="Genomic_DNA"/>
</dbReference>
<dbReference type="PROSITE" id="PS50004">
    <property type="entry name" value="C2"/>
    <property type="match status" value="1"/>
</dbReference>
<reference evidence="4 5" key="1">
    <citation type="journal article" date="2023" name="G3 (Bethesda)">
        <title>A chromosome-length genome assembly and annotation of blackberry (Rubus argutus, cv. 'Hillquist').</title>
        <authorList>
            <person name="Bruna T."/>
            <person name="Aryal R."/>
            <person name="Dudchenko O."/>
            <person name="Sargent D.J."/>
            <person name="Mead D."/>
            <person name="Buti M."/>
            <person name="Cavallini A."/>
            <person name="Hytonen T."/>
            <person name="Andres J."/>
            <person name="Pham M."/>
            <person name="Weisz D."/>
            <person name="Mascagni F."/>
            <person name="Usai G."/>
            <person name="Natali L."/>
            <person name="Bassil N."/>
            <person name="Fernandez G.E."/>
            <person name="Lomsadze A."/>
            <person name="Armour M."/>
            <person name="Olukolu B."/>
            <person name="Poorten T."/>
            <person name="Britton C."/>
            <person name="Davik J."/>
            <person name="Ashrafi H."/>
            <person name="Aiden E.L."/>
            <person name="Borodovsky M."/>
            <person name="Worthington M."/>
        </authorList>
    </citation>
    <scope>NUCLEOTIDE SEQUENCE [LARGE SCALE GENOMIC DNA]</scope>
    <source>
        <strain evidence="4">PI 553951</strain>
    </source>
</reference>
<sequence length="143" mass="16477">MPQGTLDVQLINAKGLKNTEFFGKMDPYVILQCKNQEKRSKVATSQGSNPEWNEKFLFRVSEGVTELKMTIMDKDTGTRDDFVGELSIPLKTLFQEEKLPPMKYNVLRNKRYYGEIKVGLSFTPSVHREIPQESYGGWKESSY</sequence>